<name>A0A241XS35_PSEAI</name>
<comment type="caution">
    <text evidence="1">The sequence shown here is derived from an EMBL/GenBank/DDBJ whole genome shotgun (WGS) entry which is preliminary data.</text>
</comment>
<protein>
    <submittedName>
        <fullName evidence="1">Uncharacterized protein</fullName>
    </submittedName>
</protein>
<organism evidence="1 2">
    <name type="scientific">Pseudomonas aeruginosa</name>
    <dbReference type="NCBI Taxonomy" id="287"/>
    <lineage>
        <taxon>Bacteria</taxon>
        <taxon>Pseudomonadati</taxon>
        <taxon>Pseudomonadota</taxon>
        <taxon>Gammaproteobacteria</taxon>
        <taxon>Pseudomonadales</taxon>
        <taxon>Pseudomonadaceae</taxon>
        <taxon>Pseudomonas</taxon>
    </lineage>
</organism>
<proteinExistence type="predicted"/>
<gene>
    <name evidence="1" type="ORF">CAZ10_09990</name>
</gene>
<evidence type="ECO:0000313" key="1">
    <source>
        <dbReference type="EMBL" id="OTI63155.1"/>
    </source>
</evidence>
<sequence>MITTLLFPTTIGELGPVVTQLCVFEAPVAAFTAETFSLKSSQPASMVSERRAKITFFMVFLDHLAVILPDSISGFSVSI</sequence>
<dbReference type="Proteomes" id="UP000194857">
    <property type="component" value="Unassembled WGS sequence"/>
</dbReference>
<accession>A0A241XS35</accession>
<reference evidence="1 2" key="1">
    <citation type="submission" date="2017-05" db="EMBL/GenBank/DDBJ databases">
        <authorList>
            <person name="Song R."/>
            <person name="Chenine A.L."/>
            <person name="Ruprecht R.M."/>
        </authorList>
    </citation>
    <scope>NUCLEOTIDE SEQUENCE [LARGE SCALE GENOMIC DNA]</scope>
    <source>
        <strain evidence="1 2">S567_C10_BS</strain>
    </source>
</reference>
<dbReference type="EMBL" id="NFFZ01000004">
    <property type="protein sequence ID" value="OTI63155.1"/>
    <property type="molecule type" value="Genomic_DNA"/>
</dbReference>
<dbReference type="AlphaFoldDB" id="A0A241XS35"/>
<evidence type="ECO:0000313" key="2">
    <source>
        <dbReference type="Proteomes" id="UP000194857"/>
    </source>
</evidence>